<gene>
    <name evidence="1" type="ORF">SAMN05421578_1681</name>
</gene>
<dbReference type="Proteomes" id="UP000186666">
    <property type="component" value="Unassembled WGS sequence"/>
</dbReference>
<proteinExistence type="predicted"/>
<evidence type="ECO:0008006" key="3">
    <source>
        <dbReference type="Google" id="ProtNLM"/>
    </source>
</evidence>
<comment type="caution">
    <text evidence="1">The sequence shown here is derived from an EMBL/GenBank/DDBJ whole genome shotgun (WGS) entry which is preliminary data.</text>
</comment>
<dbReference type="RefSeq" id="WP_068591814.1">
    <property type="nucleotide sequence ID" value="NZ_FTNK01000068.1"/>
</dbReference>
<evidence type="ECO:0000313" key="2">
    <source>
        <dbReference type="Proteomes" id="UP000186666"/>
    </source>
</evidence>
<reference evidence="1 2" key="1">
    <citation type="submission" date="2017-01" db="EMBL/GenBank/DDBJ databases">
        <authorList>
            <person name="Varghese N."/>
            <person name="Submissions S."/>
        </authorList>
    </citation>
    <scope>NUCLEOTIDE SEQUENCE [LARGE SCALE GENOMIC DNA]</scope>
    <source>
        <strain evidence="1 2">ATCC 23464</strain>
    </source>
</reference>
<accession>A0ABY1KFA6</accession>
<sequence length="105" mass="11986">MKLIHVTEITPVVPLHPIIHKGGERMEGFKYKKDVDIVVCTSGEHSIRRAAQGSKTNGKSRSMVYYFDIKKCKTCPHQKGCYKPGAKSKSYSDEHFIRAYQVRTQ</sequence>
<protein>
    <recommendedName>
        <fullName evidence="3">Transposase DDE domain-containing protein</fullName>
    </recommendedName>
</protein>
<keyword evidence="2" id="KW-1185">Reference proteome</keyword>
<name>A0ABY1KFA6_9BACL</name>
<organism evidence="1 2">
    <name type="scientific">Paenibacillus macquariensis</name>
    <dbReference type="NCBI Taxonomy" id="948756"/>
    <lineage>
        <taxon>Bacteria</taxon>
        <taxon>Bacillati</taxon>
        <taxon>Bacillota</taxon>
        <taxon>Bacilli</taxon>
        <taxon>Bacillales</taxon>
        <taxon>Paenibacillaceae</taxon>
        <taxon>Paenibacillus</taxon>
    </lineage>
</organism>
<dbReference type="EMBL" id="FTNK01000068">
    <property type="protein sequence ID" value="SIR75241.1"/>
    <property type="molecule type" value="Genomic_DNA"/>
</dbReference>
<evidence type="ECO:0000313" key="1">
    <source>
        <dbReference type="EMBL" id="SIR75241.1"/>
    </source>
</evidence>